<dbReference type="SUPFAM" id="SSF56801">
    <property type="entry name" value="Acetyl-CoA synthetase-like"/>
    <property type="match status" value="1"/>
</dbReference>
<dbReference type="Pfam" id="PF00501">
    <property type="entry name" value="AMP-binding"/>
    <property type="match status" value="1"/>
</dbReference>
<sequence length="335" mass="36334">MMIASEQTFLQPPEVVEAYQRRGYRQKETLGESLRRWAEAFKDHVALTDHRGEMSFAALDRRADRLAGGLHELGITAGDRVLLQLPNGANFVALSFALFRLGALLIFVLPAQRINDLDGLCRNAQPVAYVCKDRFLGFDYRAMGVELVARHACLRNIIVDGEARQCCNLDGLDGDPPTGVAPRPTEIACLLLSGGTTGTPKLIPRSHADYAYNARASAELCGFSSDTVYLTALPAAHNFTLACPGILGTLSCGGRIVMARTPGGDETFPLIARQKVTVTSLVAALVSLWLQQREWDDSDLSSLRLLQVGGARLSPEVARQIGPALALLWQSDGTM</sequence>
<dbReference type="InterPro" id="IPR000873">
    <property type="entry name" value="AMP-dep_synth/lig_dom"/>
</dbReference>
<dbReference type="RefSeq" id="WP_339159068.1">
    <property type="nucleotide sequence ID" value="NZ_LR743510.1"/>
</dbReference>
<feature type="domain" description="AMP-dependent synthetase/ligase" evidence="1">
    <location>
        <begin position="34"/>
        <end position="321"/>
    </location>
</feature>
<keyword evidence="2" id="KW-0614">Plasmid</keyword>
<dbReference type="PANTHER" id="PTHR43767:SF1">
    <property type="entry name" value="NONRIBOSOMAL PEPTIDE SYNTHASE PES1 (EUROFUNG)-RELATED"/>
    <property type="match status" value="1"/>
</dbReference>
<dbReference type="PROSITE" id="PS00455">
    <property type="entry name" value="AMP_BINDING"/>
    <property type="match status" value="1"/>
</dbReference>
<dbReference type="EC" id="6.3.2.-" evidence="2"/>
<dbReference type="InterPro" id="IPR020845">
    <property type="entry name" value="AMP-binding_CS"/>
</dbReference>
<keyword evidence="2" id="KW-0436">Ligase</keyword>
<dbReference type="GO" id="GO:0016874">
    <property type="term" value="F:ligase activity"/>
    <property type="evidence" value="ECO:0007669"/>
    <property type="project" value="UniProtKB-KW"/>
</dbReference>
<name>A0A679JQL8_9HYPH</name>
<gene>
    <name evidence="2" type="primary">dhbE</name>
    <name evidence="2" type="ORF">MBLL_00467</name>
</gene>
<dbReference type="PANTHER" id="PTHR43767">
    <property type="entry name" value="LONG-CHAIN-FATTY-ACID--COA LIGASE"/>
    <property type="match status" value="1"/>
</dbReference>
<geneLocation type="plasmid" evidence="2">
    <name>1</name>
</geneLocation>
<evidence type="ECO:0000313" key="2">
    <source>
        <dbReference type="EMBL" id="CAA2137050.1"/>
    </source>
</evidence>
<organism evidence="2">
    <name type="scientific">Methylobacterium bullatum</name>
    <dbReference type="NCBI Taxonomy" id="570505"/>
    <lineage>
        <taxon>Bacteria</taxon>
        <taxon>Pseudomonadati</taxon>
        <taxon>Pseudomonadota</taxon>
        <taxon>Alphaproteobacteria</taxon>
        <taxon>Hyphomicrobiales</taxon>
        <taxon>Methylobacteriaceae</taxon>
        <taxon>Methylobacterium</taxon>
    </lineage>
</organism>
<proteinExistence type="predicted"/>
<dbReference type="AlphaFoldDB" id="A0A679JQL8"/>
<dbReference type="EMBL" id="LR743510">
    <property type="protein sequence ID" value="CAA2137050.1"/>
    <property type="molecule type" value="Genomic_DNA"/>
</dbReference>
<protein>
    <submittedName>
        <fullName evidence="2">2,3-dihydroxybenzoate-AMP ligase</fullName>
        <ecNumber evidence="2">6.3.2.-</ecNumber>
    </submittedName>
</protein>
<dbReference type="InterPro" id="IPR050237">
    <property type="entry name" value="ATP-dep_AMP-bd_enzyme"/>
</dbReference>
<evidence type="ECO:0000259" key="1">
    <source>
        <dbReference type="Pfam" id="PF00501"/>
    </source>
</evidence>
<accession>A0A679JQL8</accession>
<dbReference type="Gene3D" id="3.40.50.980">
    <property type="match status" value="2"/>
</dbReference>
<reference evidence="2" key="1">
    <citation type="submission" date="2019-12" db="EMBL/GenBank/DDBJ databases">
        <authorList>
            <person name="Cremers G."/>
        </authorList>
    </citation>
    <scope>NUCLEOTIDE SEQUENCE</scope>
    <source>
        <strain evidence="2">Mbul2</strain>
        <plasmid evidence="2">1</plasmid>
    </source>
</reference>